<dbReference type="Proteomes" id="UP000595197">
    <property type="component" value="Chromosome"/>
</dbReference>
<evidence type="ECO:0000313" key="2">
    <source>
        <dbReference type="EMBL" id="QQP90636.1"/>
    </source>
</evidence>
<dbReference type="EMBL" id="CP067420">
    <property type="protein sequence ID" value="QQP90636.1"/>
    <property type="molecule type" value="Genomic_DNA"/>
</dbReference>
<organism evidence="2 3">
    <name type="scientific">Skermanella cutis</name>
    <dbReference type="NCBI Taxonomy" id="2775420"/>
    <lineage>
        <taxon>Bacteria</taxon>
        <taxon>Pseudomonadati</taxon>
        <taxon>Pseudomonadota</taxon>
        <taxon>Alphaproteobacteria</taxon>
        <taxon>Rhodospirillales</taxon>
        <taxon>Azospirillaceae</taxon>
        <taxon>Skermanella</taxon>
    </lineage>
</organism>
<reference evidence="2" key="1">
    <citation type="submission" date="2021-02" db="EMBL/GenBank/DDBJ databases">
        <title>Skermanella TT6 skin isolate.</title>
        <authorList>
            <person name="Lee K."/>
            <person name="Ganzorig M."/>
        </authorList>
    </citation>
    <scope>NUCLEOTIDE SEQUENCE</scope>
    <source>
        <strain evidence="2">TT6</strain>
    </source>
</reference>
<feature type="region of interest" description="Disordered" evidence="1">
    <location>
        <begin position="216"/>
        <end position="236"/>
    </location>
</feature>
<gene>
    <name evidence="2" type="ORF">IGS68_05185</name>
</gene>
<evidence type="ECO:0000313" key="3">
    <source>
        <dbReference type="Proteomes" id="UP000595197"/>
    </source>
</evidence>
<proteinExistence type="predicted"/>
<name>A0ABX7B8D8_9PROT</name>
<dbReference type="RefSeq" id="WP_201077864.1">
    <property type="nucleotide sequence ID" value="NZ_CP067420.1"/>
</dbReference>
<accession>A0ABX7B8D8</accession>
<evidence type="ECO:0008006" key="4">
    <source>
        <dbReference type="Google" id="ProtNLM"/>
    </source>
</evidence>
<evidence type="ECO:0000256" key="1">
    <source>
        <dbReference type="SAM" id="MobiDB-lite"/>
    </source>
</evidence>
<protein>
    <recommendedName>
        <fullName evidence="4">ANTAR domain-containing protein</fullName>
    </recommendedName>
</protein>
<keyword evidence="3" id="KW-1185">Reference proteome</keyword>
<sequence length="294" mass="32296">MSIVLQINYTQDYSPRLTHEPDHSRSCVNASEQGGVAAVRGCDYFDCLEIINHEAWAFASSNASGSLVREPVEIDTGNWSILVAEVARRFAQSEPEPDKFRRALWLYTVGLGHVTQTQHYEGSTAIQTTQATLGSWGAEIDDLHATGIRLSEEVSQRAFQVREMLDAALADAWHRLIAGVGVHLPAETCEKIDLPAAAAPIVQPGWSRTARDAVQVPDRRPGGQRKWKDKTEADRMARDRRKIEKSIVAMTFSAHEGDRELLRALAAASRASDTARLARIARTLGLLCSGPQSG</sequence>